<protein>
    <submittedName>
        <fullName evidence="2">Uncharacterized protein</fullName>
    </submittedName>
</protein>
<dbReference type="AlphaFoldDB" id="A0A2W5SYC7"/>
<evidence type="ECO:0000313" key="2">
    <source>
        <dbReference type="EMBL" id="PZR04335.1"/>
    </source>
</evidence>
<organism evidence="2 3">
    <name type="scientific">Archangium gephyra</name>
    <dbReference type="NCBI Taxonomy" id="48"/>
    <lineage>
        <taxon>Bacteria</taxon>
        <taxon>Pseudomonadati</taxon>
        <taxon>Myxococcota</taxon>
        <taxon>Myxococcia</taxon>
        <taxon>Myxococcales</taxon>
        <taxon>Cystobacterineae</taxon>
        <taxon>Archangiaceae</taxon>
        <taxon>Archangium</taxon>
    </lineage>
</organism>
<reference evidence="2 3" key="1">
    <citation type="submission" date="2017-08" db="EMBL/GenBank/DDBJ databases">
        <title>Infants hospitalized years apart are colonized by the same room-sourced microbial strains.</title>
        <authorList>
            <person name="Brooks B."/>
            <person name="Olm M.R."/>
            <person name="Firek B.A."/>
            <person name="Baker R."/>
            <person name="Thomas B.C."/>
            <person name="Morowitz M.J."/>
            <person name="Banfield J.F."/>
        </authorList>
    </citation>
    <scope>NUCLEOTIDE SEQUENCE [LARGE SCALE GENOMIC DNA]</scope>
    <source>
        <strain evidence="2">S2_003_000_R2_14</strain>
    </source>
</reference>
<evidence type="ECO:0000256" key="1">
    <source>
        <dbReference type="SAM" id="Phobius"/>
    </source>
</evidence>
<evidence type="ECO:0000313" key="3">
    <source>
        <dbReference type="Proteomes" id="UP000249061"/>
    </source>
</evidence>
<keyword evidence="1" id="KW-0812">Transmembrane</keyword>
<keyword evidence="1" id="KW-1133">Transmembrane helix</keyword>
<accession>A0A2W5SYC7</accession>
<name>A0A2W5SYC7_9BACT</name>
<keyword evidence="1" id="KW-0472">Membrane</keyword>
<comment type="caution">
    <text evidence="2">The sequence shown here is derived from an EMBL/GenBank/DDBJ whole genome shotgun (WGS) entry which is preliminary data.</text>
</comment>
<proteinExistence type="predicted"/>
<dbReference type="Proteomes" id="UP000249061">
    <property type="component" value="Unassembled WGS sequence"/>
</dbReference>
<sequence>MELQWVRGEDPLSSARANSKALEINELRAGTVRSGGLTRPSPCRTVRPVSDATELKTEAPATEVPVNGTRYDRVRLWKTQNLSRAEMIEKLKADGLDEESALVLINSVMGAMPSELPSAQLTVGRNVLSPGTFTLSDLGLTGPAHIVGLYWMGFGAAILLALGLAAILNLTGLAEVPDNVSYYAVRLGGVASMACVAWGVVRYSQGVTIRRRD</sequence>
<feature type="transmembrane region" description="Helical" evidence="1">
    <location>
        <begin position="180"/>
        <end position="201"/>
    </location>
</feature>
<dbReference type="EMBL" id="QFQP01000060">
    <property type="protein sequence ID" value="PZR04335.1"/>
    <property type="molecule type" value="Genomic_DNA"/>
</dbReference>
<feature type="transmembrane region" description="Helical" evidence="1">
    <location>
        <begin position="149"/>
        <end position="168"/>
    </location>
</feature>
<gene>
    <name evidence="2" type="ORF">DI536_34535</name>
</gene>